<evidence type="ECO:0000256" key="2">
    <source>
        <dbReference type="ARBA" id="ARBA00022690"/>
    </source>
</evidence>
<reference evidence="8" key="2">
    <citation type="submission" date="2013-04" db="UniProtKB">
        <authorList>
            <consortium name="EnsemblPlants"/>
        </authorList>
    </citation>
    <scope>IDENTIFICATION</scope>
</reference>
<evidence type="ECO:0000259" key="7">
    <source>
        <dbReference type="SMART" id="SM00269"/>
    </source>
</evidence>
<dbReference type="SUPFAM" id="SSF57247">
    <property type="entry name" value="Bowman-Birk inhibitor, BBI"/>
    <property type="match status" value="2"/>
</dbReference>
<feature type="domain" description="Bowman-Birk serine protease inhibitors family" evidence="7">
    <location>
        <begin position="45"/>
        <end position="105"/>
    </location>
</feature>
<dbReference type="HOGENOM" id="CLU_059102_2_0_1"/>
<dbReference type="CDD" id="cd00023">
    <property type="entry name" value="BBI"/>
    <property type="match status" value="1"/>
</dbReference>
<dbReference type="Pfam" id="PF00228">
    <property type="entry name" value="Bowman-Birk_leg"/>
    <property type="match status" value="2"/>
</dbReference>
<evidence type="ECO:0000313" key="8">
    <source>
        <dbReference type="EnsemblPlants" id="OB01G11480.1"/>
    </source>
</evidence>
<dbReference type="GO" id="GO:0005576">
    <property type="term" value="C:extracellular region"/>
    <property type="evidence" value="ECO:0007669"/>
    <property type="project" value="InterPro"/>
</dbReference>
<keyword evidence="9" id="KW-1185">Reference proteome</keyword>
<dbReference type="Proteomes" id="UP000006038">
    <property type="component" value="Chromosome 1"/>
</dbReference>
<dbReference type="PANTHER" id="PTHR33479:SF22">
    <property type="entry name" value="BOWMAN-BIRK TYPE BRAN TRYPSIN INHIBITOR"/>
    <property type="match status" value="1"/>
</dbReference>
<dbReference type="OMA" id="MTCIVAS"/>
<evidence type="ECO:0000313" key="9">
    <source>
        <dbReference type="Proteomes" id="UP000006038"/>
    </source>
</evidence>
<evidence type="ECO:0000256" key="1">
    <source>
        <dbReference type="ARBA" id="ARBA00008506"/>
    </source>
</evidence>
<feature type="chain" id="PRO_5003772163" description="Bowman-Birk serine protease inhibitors family domain-containing protein" evidence="6">
    <location>
        <begin position="25"/>
        <end position="174"/>
    </location>
</feature>
<reference evidence="8" key="1">
    <citation type="journal article" date="2013" name="Nat. Commun.">
        <title>Whole-genome sequencing of Oryza brachyantha reveals mechanisms underlying Oryza genome evolution.</title>
        <authorList>
            <person name="Chen J."/>
            <person name="Huang Q."/>
            <person name="Gao D."/>
            <person name="Wang J."/>
            <person name="Lang Y."/>
            <person name="Liu T."/>
            <person name="Li B."/>
            <person name="Bai Z."/>
            <person name="Luis Goicoechea J."/>
            <person name="Liang C."/>
            <person name="Chen C."/>
            <person name="Zhang W."/>
            <person name="Sun S."/>
            <person name="Liao Y."/>
            <person name="Zhang X."/>
            <person name="Yang L."/>
            <person name="Song C."/>
            <person name="Wang M."/>
            <person name="Shi J."/>
            <person name="Liu G."/>
            <person name="Liu J."/>
            <person name="Zhou H."/>
            <person name="Zhou W."/>
            <person name="Yu Q."/>
            <person name="An N."/>
            <person name="Chen Y."/>
            <person name="Cai Q."/>
            <person name="Wang B."/>
            <person name="Liu B."/>
            <person name="Min J."/>
            <person name="Huang Y."/>
            <person name="Wu H."/>
            <person name="Li Z."/>
            <person name="Zhang Y."/>
            <person name="Yin Y."/>
            <person name="Song W."/>
            <person name="Jiang J."/>
            <person name="Jackson S.A."/>
            <person name="Wing R.A."/>
            <person name="Wang J."/>
            <person name="Chen M."/>
        </authorList>
    </citation>
    <scope>NUCLEOTIDE SEQUENCE [LARGE SCALE GENOMIC DNA]</scope>
    <source>
        <strain evidence="8">cv. IRGC 101232</strain>
    </source>
</reference>
<dbReference type="Gene3D" id="2.10.69.10">
    <property type="entry name" value="Cysteine Protease (Bromelain) Inhibitor, subunit H"/>
    <property type="match status" value="2"/>
</dbReference>
<evidence type="ECO:0000256" key="5">
    <source>
        <dbReference type="RuleBase" id="RU003856"/>
    </source>
</evidence>
<dbReference type="KEGG" id="obr:102701483"/>
<dbReference type="SMART" id="SM00269">
    <property type="entry name" value="BowB"/>
    <property type="match status" value="2"/>
</dbReference>
<accession>J3KVZ2</accession>
<sequence>MKVAMATSMIFFFLLAGAAGEASSDDIRLSGDGGAAEQQARPWKCCDNIEKLPEKIFPPRWRCNDELEASQCVDACAVCREAPGPFPGPLICDDVYWGVDPGPLCTERPWGSCCDRAFCTKTNPPTCRCADEVASCAAACQDCQPVESSEPPRYVCQDQFTGQPGPSCTPDAYN</sequence>
<proteinExistence type="inferred from homology"/>
<feature type="domain" description="Bowman-Birk serine protease inhibitors family" evidence="7">
    <location>
        <begin position="113"/>
        <end position="168"/>
    </location>
</feature>
<keyword evidence="4" id="KW-1015">Disulfide bond</keyword>
<keyword evidence="6" id="KW-0732">Signal</keyword>
<dbReference type="EnsemblPlants" id="OB01G11480.1">
    <property type="protein sequence ID" value="OB01G11480.1"/>
    <property type="gene ID" value="OB01G11480"/>
</dbReference>
<keyword evidence="2 5" id="KW-0646">Protease inhibitor</keyword>
<dbReference type="AlphaFoldDB" id="J3KVZ2"/>
<dbReference type="PANTHER" id="PTHR33479">
    <property type="entry name" value="BOWMAN-BIRK TYPE BRAN TRYPSIN INHIBITOR"/>
    <property type="match status" value="1"/>
</dbReference>
<feature type="signal peptide" evidence="6">
    <location>
        <begin position="1"/>
        <end position="24"/>
    </location>
</feature>
<dbReference type="InterPro" id="IPR035995">
    <property type="entry name" value="Bowman-Birk_prot_inh"/>
</dbReference>
<dbReference type="GeneID" id="102701483"/>
<dbReference type="Gramene" id="OB01G11480.1">
    <property type="protein sequence ID" value="OB01G11480.1"/>
    <property type="gene ID" value="OB01G11480"/>
</dbReference>
<dbReference type="GO" id="GO:0004867">
    <property type="term" value="F:serine-type endopeptidase inhibitor activity"/>
    <property type="evidence" value="ECO:0007669"/>
    <property type="project" value="UniProtKB-KW"/>
</dbReference>
<comment type="similarity">
    <text evidence="1 5">Belongs to the Bowman-Birk serine protease inhibitor family.</text>
</comment>
<protein>
    <recommendedName>
        <fullName evidence="7">Bowman-Birk serine protease inhibitors family domain-containing protein</fullName>
    </recommendedName>
</protein>
<dbReference type="InterPro" id="IPR000877">
    <property type="entry name" value="Prot_inh_BBI"/>
</dbReference>
<evidence type="ECO:0000256" key="4">
    <source>
        <dbReference type="ARBA" id="ARBA00023157"/>
    </source>
</evidence>
<organism evidence="8">
    <name type="scientific">Oryza brachyantha</name>
    <name type="common">malo sina</name>
    <dbReference type="NCBI Taxonomy" id="4533"/>
    <lineage>
        <taxon>Eukaryota</taxon>
        <taxon>Viridiplantae</taxon>
        <taxon>Streptophyta</taxon>
        <taxon>Embryophyta</taxon>
        <taxon>Tracheophyta</taxon>
        <taxon>Spermatophyta</taxon>
        <taxon>Magnoliopsida</taxon>
        <taxon>Liliopsida</taxon>
        <taxon>Poales</taxon>
        <taxon>Poaceae</taxon>
        <taxon>BOP clade</taxon>
        <taxon>Oryzoideae</taxon>
        <taxon>Oryzeae</taxon>
        <taxon>Oryzinae</taxon>
        <taxon>Oryza</taxon>
    </lineage>
</organism>
<keyword evidence="3 5" id="KW-0722">Serine protease inhibitor</keyword>
<name>J3KVZ2_ORYBR</name>
<evidence type="ECO:0000256" key="3">
    <source>
        <dbReference type="ARBA" id="ARBA00022900"/>
    </source>
</evidence>
<dbReference type="OrthoDB" id="757405at2759"/>
<evidence type="ECO:0000256" key="6">
    <source>
        <dbReference type="SAM" id="SignalP"/>
    </source>
</evidence>